<sequence>MSSLGDVLLTTPIIRALKKKYVDSEIDFLVKKEFLDVYKYNPNINRIIEFNKDDLFEIRKKVSDNNYDLIIDLQNNLYSKRLTFNVQSKIYRFQKPTFKKLFLVKFKIDLLKNSKTIVERYAETAKVELDNYGLELFNQDGIIEKVKTNGKIIGFCPGAKHFTKQWLKEYFILLGKEITKLGFTISLFGGSAERKLCNEISKEIPNSINYQNENDLFQTALNMKNCSLIVTNDSGLMHLASAIKIPIVAIFGSTVKSFGFTPHGVKNTIVENNLIHCRPCSHIGKNSCPKRHFKCMQDITPSHVLAQIQNFLKEL</sequence>
<keyword evidence="1" id="KW-0328">Glycosyltransferase</keyword>
<dbReference type="EMBL" id="JARGDL010000003">
    <property type="protein sequence ID" value="MDF1611191.1"/>
    <property type="molecule type" value="Genomic_DNA"/>
</dbReference>
<dbReference type="InterPro" id="IPR051199">
    <property type="entry name" value="LPS_LOS_Heptosyltrfase"/>
</dbReference>
<organism evidence="3 4">
    <name type="scientific">Stygiobacter electus</name>
    <dbReference type="NCBI Taxonomy" id="3032292"/>
    <lineage>
        <taxon>Bacteria</taxon>
        <taxon>Pseudomonadati</taxon>
        <taxon>Ignavibacteriota</taxon>
        <taxon>Ignavibacteria</taxon>
        <taxon>Ignavibacteriales</taxon>
        <taxon>Melioribacteraceae</taxon>
        <taxon>Stygiobacter</taxon>
    </lineage>
</organism>
<accession>A0AAE3TC77</accession>
<dbReference type="PANTHER" id="PTHR30160">
    <property type="entry name" value="TETRAACYLDISACCHARIDE 4'-KINASE-RELATED"/>
    <property type="match status" value="1"/>
</dbReference>
<protein>
    <submittedName>
        <fullName evidence="3">Glycosyltransferase family 9 protein</fullName>
    </submittedName>
</protein>
<dbReference type="GO" id="GO:0008713">
    <property type="term" value="F:ADP-heptose-lipopolysaccharide heptosyltransferase activity"/>
    <property type="evidence" value="ECO:0007669"/>
    <property type="project" value="TreeGrafter"/>
</dbReference>
<evidence type="ECO:0000313" key="4">
    <source>
        <dbReference type="Proteomes" id="UP001221302"/>
    </source>
</evidence>
<evidence type="ECO:0000313" key="3">
    <source>
        <dbReference type="EMBL" id="MDF1611191.1"/>
    </source>
</evidence>
<dbReference type="RefSeq" id="WP_321534958.1">
    <property type="nucleotide sequence ID" value="NZ_JARGDL010000003.1"/>
</dbReference>
<keyword evidence="4" id="KW-1185">Reference proteome</keyword>
<name>A0AAE3TC77_9BACT</name>
<dbReference type="Gene3D" id="3.40.50.2000">
    <property type="entry name" value="Glycogen Phosphorylase B"/>
    <property type="match status" value="2"/>
</dbReference>
<dbReference type="Proteomes" id="UP001221302">
    <property type="component" value="Unassembled WGS sequence"/>
</dbReference>
<dbReference type="Pfam" id="PF01075">
    <property type="entry name" value="Glyco_transf_9"/>
    <property type="match status" value="1"/>
</dbReference>
<evidence type="ECO:0000256" key="1">
    <source>
        <dbReference type="ARBA" id="ARBA00022676"/>
    </source>
</evidence>
<dbReference type="GO" id="GO:0009244">
    <property type="term" value="P:lipopolysaccharide core region biosynthetic process"/>
    <property type="evidence" value="ECO:0007669"/>
    <property type="project" value="TreeGrafter"/>
</dbReference>
<keyword evidence="2" id="KW-0808">Transferase</keyword>
<reference evidence="3" key="1">
    <citation type="submission" date="2023-03" db="EMBL/GenBank/DDBJ databases">
        <title>Stygiobacter electus gen. nov., sp. nov., facultatively anaerobic thermotolerant bacterium of the class Ignavibacteria from a well of Yessentuki mineral water deposit.</title>
        <authorList>
            <person name="Podosokorskaya O.A."/>
            <person name="Elcheninov A.G."/>
            <person name="Petrova N.F."/>
            <person name="Zavarzina D.G."/>
            <person name="Kublanov I.V."/>
            <person name="Merkel A.Y."/>
        </authorList>
    </citation>
    <scope>NUCLEOTIDE SEQUENCE</scope>
    <source>
        <strain evidence="3">09-Me</strain>
    </source>
</reference>
<dbReference type="AlphaFoldDB" id="A0AAE3TC77"/>
<proteinExistence type="predicted"/>
<dbReference type="PANTHER" id="PTHR30160:SF1">
    <property type="entry name" value="LIPOPOLYSACCHARIDE 1,2-N-ACETYLGLUCOSAMINETRANSFERASE-RELATED"/>
    <property type="match status" value="1"/>
</dbReference>
<gene>
    <name evidence="3" type="ORF">P0M35_03450</name>
</gene>
<dbReference type="SUPFAM" id="SSF53756">
    <property type="entry name" value="UDP-Glycosyltransferase/glycogen phosphorylase"/>
    <property type="match status" value="1"/>
</dbReference>
<dbReference type="CDD" id="cd03789">
    <property type="entry name" value="GT9_LPS_heptosyltransferase"/>
    <property type="match status" value="1"/>
</dbReference>
<comment type="caution">
    <text evidence="3">The sequence shown here is derived from an EMBL/GenBank/DDBJ whole genome shotgun (WGS) entry which is preliminary data.</text>
</comment>
<dbReference type="GO" id="GO:0005829">
    <property type="term" value="C:cytosol"/>
    <property type="evidence" value="ECO:0007669"/>
    <property type="project" value="TreeGrafter"/>
</dbReference>
<evidence type="ECO:0000256" key="2">
    <source>
        <dbReference type="ARBA" id="ARBA00022679"/>
    </source>
</evidence>
<dbReference type="InterPro" id="IPR002201">
    <property type="entry name" value="Glyco_trans_9"/>
</dbReference>